<dbReference type="Proteomes" id="UP000229498">
    <property type="component" value="Unassembled WGS sequence"/>
</dbReference>
<dbReference type="AlphaFoldDB" id="A0A2M9G6Y2"/>
<sequence>MRPIAFALALFLAAVAGNGAAPAQQDPVSAWAGIPEAEVRLIAGHVRGEGDMLGLHFVLADEWKTYWRSPGDAGLPPVPDWTASSGLGRADLAWPLPERFDYYGLTTYGYHGEAVLPVRIERAPGEITRIRLALSYAACAEVCVPIEAELALDLPAGPLAENRHGAAIASALARVPEQSPSGLTVETLSAEGGELAVSFGTARPLSEPDLIVEGPRDLYFHNPRCEAVDLVTRCRMAIGGARDDTALEGTRLILTLSGRDYAAELPAVVGKR</sequence>
<dbReference type="InterPro" id="IPR028250">
    <property type="entry name" value="DsbDN"/>
</dbReference>
<organism evidence="3 4">
    <name type="scientific">Minwuia thermotolerans</name>
    <dbReference type="NCBI Taxonomy" id="2056226"/>
    <lineage>
        <taxon>Bacteria</taxon>
        <taxon>Pseudomonadati</taxon>
        <taxon>Pseudomonadota</taxon>
        <taxon>Alphaproteobacteria</taxon>
        <taxon>Minwuiales</taxon>
        <taxon>Minwuiaceae</taxon>
        <taxon>Minwuia</taxon>
    </lineage>
</organism>
<feature type="chain" id="PRO_5014961413" description="Thiol:disulfide interchange protein DsbD N-terminal domain-containing protein" evidence="1">
    <location>
        <begin position="24"/>
        <end position="272"/>
    </location>
</feature>
<proteinExistence type="predicted"/>
<evidence type="ECO:0000313" key="3">
    <source>
        <dbReference type="EMBL" id="PJK31463.1"/>
    </source>
</evidence>
<dbReference type="OrthoDB" id="9811036at2"/>
<name>A0A2M9G6Y2_9PROT</name>
<protein>
    <recommendedName>
        <fullName evidence="2">Thiol:disulfide interchange protein DsbD N-terminal domain-containing protein</fullName>
    </recommendedName>
</protein>
<comment type="caution">
    <text evidence="3">The sequence shown here is derived from an EMBL/GenBank/DDBJ whole genome shotgun (WGS) entry which is preliminary data.</text>
</comment>
<evidence type="ECO:0000313" key="4">
    <source>
        <dbReference type="Proteomes" id="UP000229498"/>
    </source>
</evidence>
<dbReference type="RefSeq" id="WP_109793889.1">
    <property type="nucleotide sequence ID" value="NZ_PHIG01000005.1"/>
</dbReference>
<accession>A0A2M9G6Y2</accession>
<evidence type="ECO:0000259" key="2">
    <source>
        <dbReference type="Pfam" id="PF11412"/>
    </source>
</evidence>
<dbReference type="EMBL" id="PHIG01000005">
    <property type="protein sequence ID" value="PJK31463.1"/>
    <property type="molecule type" value="Genomic_DNA"/>
</dbReference>
<feature type="domain" description="Thiol:disulfide interchange protein DsbD N-terminal" evidence="2">
    <location>
        <begin position="46"/>
        <end position="152"/>
    </location>
</feature>
<feature type="signal peptide" evidence="1">
    <location>
        <begin position="1"/>
        <end position="23"/>
    </location>
</feature>
<keyword evidence="4" id="KW-1185">Reference proteome</keyword>
<gene>
    <name evidence="3" type="ORF">CVT23_01975</name>
</gene>
<dbReference type="Pfam" id="PF11412">
    <property type="entry name" value="DsbD_N"/>
    <property type="match status" value="1"/>
</dbReference>
<reference evidence="3 4" key="1">
    <citation type="submission" date="2017-11" db="EMBL/GenBank/DDBJ databases">
        <title>Draft genome sequence of Rhizobiales bacterium SY3-13.</title>
        <authorList>
            <person name="Sun C."/>
        </authorList>
    </citation>
    <scope>NUCLEOTIDE SEQUENCE [LARGE SCALE GENOMIC DNA]</scope>
    <source>
        <strain evidence="3 4">SY3-13</strain>
    </source>
</reference>
<evidence type="ECO:0000256" key="1">
    <source>
        <dbReference type="SAM" id="SignalP"/>
    </source>
</evidence>
<keyword evidence="1" id="KW-0732">Signal</keyword>